<proteinExistence type="predicted"/>
<comment type="caution">
    <text evidence="1">The sequence shown here is derived from an EMBL/GenBank/DDBJ whole genome shotgun (WGS) entry which is preliminary data.</text>
</comment>
<protein>
    <submittedName>
        <fullName evidence="1">Golgi apparatus membrane protein TVP38</fullName>
    </submittedName>
</protein>
<gene>
    <name evidence="1" type="ORF">K488DRAFT_82478</name>
</gene>
<dbReference type="EMBL" id="MU273476">
    <property type="protein sequence ID" value="KAI0036038.1"/>
    <property type="molecule type" value="Genomic_DNA"/>
</dbReference>
<reference evidence="1" key="1">
    <citation type="submission" date="2021-02" db="EMBL/GenBank/DDBJ databases">
        <authorList>
            <consortium name="DOE Joint Genome Institute"/>
            <person name="Ahrendt S."/>
            <person name="Looney B.P."/>
            <person name="Miyauchi S."/>
            <person name="Morin E."/>
            <person name="Drula E."/>
            <person name="Courty P.E."/>
            <person name="Chicoki N."/>
            <person name="Fauchery L."/>
            <person name="Kohler A."/>
            <person name="Kuo A."/>
            <person name="Labutti K."/>
            <person name="Pangilinan J."/>
            <person name="Lipzen A."/>
            <person name="Riley R."/>
            <person name="Andreopoulos W."/>
            <person name="He G."/>
            <person name="Johnson J."/>
            <person name="Barry K.W."/>
            <person name="Grigoriev I.V."/>
            <person name="Nagy L."/>
            <person name="Hibbett D."/>
            <person name="Henrissat B."/>
            <person name="Matheny P.B."/>
            <person name="Labbe J."/>
            <person name="Martin F."/>
        </authorList>
    </citation>
    <scope>NUCLEOTIDE SEQUENCE</scope>
    <source>
        <strain evidence="1">EC-137</strain>
    </source>
</reference>
<sequence length="288" mass="31845">MTSDEGLPNPRGSVFARLAERYIVGTGRRIKNMPLVAKFFVLSLALFYSALLTLVVIITPARIGQFLYDTAQKISGHPLGWLLLTAMFFVVSIPPMTGHTTMLNLCGFAYGMKGCLIGGPASLIASASVFVMLRFFFSGRLAKWSATNKHWQALESVINTKGLPLMCLIRISPVPPWVYSISLFASIRTVSVWQFMIATLCSFPRYFLYIFIGSRLAVLSDGETRDKMDPTAKVVNWLLVGFGFVIAGVASWILYVLMQRELKKLEPSASEAILEADEGAPLLEDDEV</sequence>
<dbReference type="Proteomes" id="UP000814128">
    <property type="component" value="Unassembled WGS sequence"/>
</dbReference>
<organism evidence="1 2">
    <name type="scientific">Vararia minispora EC-137</name>
    <dbReference type="NCBI Taxonomy" id="1314806"/>
    <lineage>
        <taxon>Eukaryota</taxon>
        <taxon>Fungi</taxon>
        <taxon>Dikarya</taxon>
        <taxon>Basidiomycota</taxon>
        <taxon>Agaricomycotina</taxon>
        <taxon>Agaricomycetes</taxon>
        <taxon>Russulales</taxon>
        <taxon>Lachnocladiaceae</taxon>
        <taxon>Vararia</taxon>
    </lineage>
</organism>
<name>A0ACB8QWY3_9AGAM</name>
<reference evidence="1" key="2">
    <citation type="journal article" date="2022" name="New Phytol.">
        <title>Evolutionary transition to the ectomycorrhizal habit in the genomes of a hyperdiverse lineage of mushroom-forming fungi.</title>
        <authorList>
            <person name="Looney B."/>
            <person name="Miyauchi S."/>
            <person name="Morin E."/>
            <person name="Drula E."/>
            <person name="Courty P.E."/>
            <person name="Kohler A."/>
            <person name="Kuo A."/>
            <person name="LaButti K."/>
            <person name="Pangilinan J."/>
            <person name="Lipzen A."/>
            <person name="Riley R."/>
            <person name="Andreopoulos W."/>
            <person name="He G."/>
            <person name="Johnson J."/>
            <person name="Nolan M."/>
            <person name="Tritt A."/>
            <person name="Barry K.W."/>
            <person name="Grigoriev I.V."/>
            <person name="Nagy L.G."/>
            <person name="Hibbett D."/>
            <person name="Henrissat B."/>
            <person name="Matheny P.B."/>
            <person name="Labbe J."/>
            <person name="Martin F.M."/>
        </authorList>
    </citation>
    <scope>NUCLEOTIDE SEQUENCE</scope>
    <source>
        <strain evidence="1">EC-137</strain>
    </source>
</reference>
<accession>A0ACB8QWY3</accession>
<evidence type="ECO:0000313" key="2">
    <source>
        <dbReference type="Proteomes" id="UP000814128"/>
    </source>
</evidence>
<evidence type="ECO:0000313" key="1">
    <source>
        <dbReference type="EMBL" id="KAI0036038.1"/>
    </source>
</evidence>
<keyword evidence="2" id="KW-1185">Reference proteome</keyword>